<dbReference type="InterPro" id="IPR003439">
    <property type="entry name" value="ABC_transporter-like_ATP-bd"/>
</dbReference>
<gene>
    <name evidence="4" type="ORF">NK125_01475</name>
</gene>
<name>A0ABT1E5G7_9FIRM</name>
<evidence type="ECO:0000259" key="3">
    <source>
        <dbReference type="PROSITE" id="PS50893"/>
    </source>
</evidence>
<dbReference type="Pfam" id="PF00005">
    <property type="entry name" value="ABC_tran"/>
    <property type="match status" value="1"/>
</dbReference>
<dbReference type="RefSeq" id="WP_262064872.1">
    <property type="nucleotide sequence ID" value="NZ_JAMXOD010000002.1"/>
</dbReference>
<dbReference type="Gene3D" id="3.40.50.300">
    <property type="entry name" value="P-loop containing nucleotide triphosphate hydrolases"/>
    <property type="match status" value="1"/>
</dbReference>
<dbReference type="GO" id="GO:0005524">
    <property type="term" value="F:ATP binding"/>
    <property type="evidence" value="ECO:0007669"/>
    <property type="project" value="UniProtKB-KW"/>
</dbReference>
<proteinExistence type="predicted"/>
<dbReference type="SUPFAM" id="SSF52540">
    <property type="entry name" value="P-loop containing nucleoside triphosphate hydrolases"/>
    <property type="match status" value="1"/>
</dbReference>
<keyword evidence="2 4" id="KW-0067">ATP-binding</keyword>
<keyword evidence="1" id="KW-0547">Nucleotide-binding</keyword>
<sequence>MLEFIGYSLKIGNKELIKNLNIKFRDSVISHLGGSNGVGKSCFAKSCINILDYEGEIKASSEPVVIGSYSNVPSDLRLNNLYVFLKSKYENKYVEWLFFMLGLDTIPKSFRIKNMSDGQKQKMKLLTFLASKPRVIILDEFTNAIDKKSTLDIYDFLIKYVEQEGVTCVNISHNLSDIEHMSGRYYYMEEKTIKEVDSKEEIIKTYIRGGR</sequence>
<dbReference type="InterPro" id="IPR027417">
    <property type="entry name" value="P-loop_NTPase"/>
</dbReference>
<evidence type="ECO:0000313" key="5">
    <source>
        <dbReference type="Proteomes" id="UP001523566"/>
    </source>
</evidence>
<accession>A0ABT1E5G7</accession>
<evidence type="ECO:0000256" key="2">
    <source>
        <dbReference type="ARBA" id="ARBA00022840"/>
    </source>
</evidence>
<protein>
    <submittedName>
        <fullName evidence="4">ATP-binding cassette domain-containing protein</fullName>
    </submittedName>
</protein>
<dbReference type="PROSITE" id="PS50893">
    <property type="entry name" value="ABC_TRANSPORTER_2"/>
    <property type="match status" value="1"/>
</dbReference>
<keyword evidence="5" id="KW-1185">Reference proteome</keyword>
<reference evidence="4 5" key="1">
    <citation type="journal article" date="2022" name="Genome Biol. Evol.">
        <title>Host diet, physiology and behaviors set the stage for Lachnospiraceae cladogenesis.</title>
        <authorList>
            <person name="Vera-Ponce De Leon A."/>
            <person name="Schneider M."/>
            <person name="Jahnes B.C."/>
            <person name="Sadowski V."/>
            <person name="Camuy-Velez L.A."/>
            <person name="Duan J."/>
            <person name="Sabree Z.L."/>
        </authorList>
    </citation>
    <scope>NUCLEOTIDE SEQUENCE [LARGE SCALE GENOMIC DNA]</scope>
    <source>
        <strain evidence="4 5">PAL113</strain>
    </source>
</reference>
<dbReference type="PANTHER" id="PTHR43158">
    <property type="entry name" value="SKFA PEPTIDE EXPORT ATP-BINDING PROTEIN SKFE"/>
    <property type="match status" value="1"/>
</dbReference>
<evidence type="ECO:0000256" key="1">
    <source>
        <dbReference type="ARBA" id="ARBA00022741"/>
    </source>
</evidence>
<dbReference type="PANTHER" id="PTHR43158:SF2">
    <property type="entry name" value="SKFA PEPTIDE EXPORT ATP-BINDING PROTEIN SKFE"/>
    <property type="match status" value="1"/>
</dbReference>
<comment type="caution">
    <text evidence="4">The sequence shown here is derived from an EMBL/GenBank/DDBJ whole genome shotgun (WGS) entry which is preliminary data.</text>
</comment>
<feature type="domain" description="ABC transporter" evidence="3">
    <location>
        <begin position="2"/>
        <end position="207"/>
    </location>
</feature>
<dbReference type="EMBL" id="JAMZFW010000002">
    <property type="protein sequence ID" value="MCP1101082.1"/>
    <property type="molecule type" value="Genomic_DNA"/>
</dbReference>
<evidence type="ECO:0000313" key="4">
    <source>
        <dbReference type="EMBL" id="MCP1101082.1"/>
    </source>
</evidence>
<dbReference type="Proteomes" id="UP001523566">
    <property type="component" value="Unassembled WGS sequence"/>
</dbReference>
<organism evidence="4 5">
    <name type="scientific">Aequitasia blattaphilus</name>
    <dbReference type="NCBI Taxonomy" id="2949332"/>
    <lineage>
        <taxon>Bacteria</taxon>
        <taxon>Bacillati</taxon>
        <taxon>Bacillota</taxon>
        <taxon>Clostridia</taxon>
        <taxon>Lachnospirales</taxon>
        <taxon>Lachnospiraceae</taxon>
        <taxon>Aequitasia</taxon>
    </lineage>
</organism>